<evidence type="ECO:0000256" key="4">
    <source>
        <dbReference type="ARBA" id="ARBA00022840"/>
    </source>
</evidence>
<dbReference type="GO" id="GO:0016887">
    <property type="term" value="F:ATP hydrolysis activity"/>
    <property type="evidence" value="ECO:0007669"/>
    <property type="project" value="InterPro"/>
</dbReference>
<dbReference type="InterPro" id="IPR050086">
    <property type="entry name" value="MetN_ABC_transporter-like"/>
</dbReference>
<dbReference type="SUPFAM" id="SSF52540">
    <property type="entry name" value="P-loop containing nucleoside triphosphate hydrolases"/>
    <property type="match status" value="1"/>
</dbReference>
<evidence type="ECO:0000256" key="3">
    <source>
        <dbReference type="ARBA" id="ARBA00022741"/>
    </source>
</evidence>
<dbReference type="PROSITE" id="PS00211">
    <property type="entry name" value="ABC_TRANSPORTER_1"/>
    <property type="match status" value="1"/>
</dbReference>
<dbReference type="InterPro" id="IPR003593">
    <property type="entry name" value="AAA+_ATPase"/>
</dbReference>
<dbReference type="Gene3D" id="3.40.50.300">
    <property type="entry name" value="P-loop containing nucleotide triphosphate hydrolases"/>
    <property type="match status" value="1"/>
</dbReference>
<dbReference type="EMBL" id="LGYO01000022">
    <property type="protein sequence ID" value="KNZ41775.1"/>
    <property type="molecule type" value="Genomic_DNA"/>
</dbReference>
<reference evidence="7" key="1">
    <citation type="submission" date="2015-07" db="EMBL/GenBank/DDBJ databases">
        <title>Draft genome sequence of Acetobacterium bakii DSM 8293, a potential psychrophilic chemical producer through syngas fermentation.</title>
        <authorList>
            <person name="Song Y."/>
            <person name="Hwang S."/>
            <person name="Cho B.-K."/>
        </authorList>
    </citation>
    <scope>NUCLEOTIDE SEQUENCE [LARGE SCALE GENOMIC DNA]</scope>
    <source>
        <strain evidence="7">DSM 8239</strain>
    </source>
</reference>
<evidence type="ECO:0000313" key="7">
    <source>
        <dbReference type="Proteomes" id="UP000036873"/>
    </source>
</evidence>
<comment type="caution">
    <text evidence="6">The sequence shown here is derived from an EMBL/GenBank/DDBJ whole genome shotgun (WGS) entry which is preliminary data.</text>
</comment>
<evidence type="ECO:0000256" key="1">
    <source>
        <dbReference type="ARBA" id="ARBA00005417"/>
    </source>
</evidence>
<feature type="domain" description="ABC transporter" evidence="5">
    <location>
        <begin position="3"/>
        <end position="236"/>
    </location>
</feature>
<proteinExistence type="inferred from homology"/>
<comment type="similarity">
    <text evidence="1">Belongs to the ABC transporter superfamily.</text>
</comment>
<organism evidence="6 7">
    <name type="scientific">Acetobacterium bakii</name>
    <dbReference type="NCBI Taxonomy" id="52689"/>
    <lineage>
        <taxon>Bacteria</taxon>
        <taxon>Bacillati</taxon>
        <taxon>Bacillota</taxon>
        <taxon>Clostridia</taxon>
        <taxon>Eubacteriales</taxon>
        <taxon>Eubacteriaceae</taxon>
        <taxon>Acetobacterium</taxon>
    </lineage>
</organism>
<keyword evidence="2" id="KW-0813">Transport</keyword>
<keyword evidence="4 6" id="KW-0067">ATP-binding</keyword>
<sequence>MNIELINICKSFAGKLVLQDISFQEEVHSIAVIGPSGGGKSTLLRVIGGLLNPDSGEIKIDGIKIDFNEKALQLYRRNIGFVFQAKGLFEHLTGMENMMLPLIHSFGMNKYDAEKAGDDLLKRFGLSDEKNKYPYQLSGGQQQRIAIARAIAVKPKLLLLDEPTSALDPEYTAEVLDMLGELQNEGLKTIIVTHEMGFAKNACEKVMFLVNNQIIESGKSNEIFNAPKSPELMAFLNKILEWKV</sequence>
<dbReference type="PANTHER" id="PTHR43166">
    <property type="entry name" value="AMINO ACID IMPORT ATP-BINDING PROTEIN"/>
    <property type="match status" value="1"/>
</dbReference>
<evidence type="ECO:0000256" key="2">
    <source>
        <dbReference type="ARBA" id="ARBA00022448"/>
    </source>
</evidence>
<dbReference type="RefSeq" id="WP_050740069.1">
    <property type="nucleotide sequence ID" value="NZ_LGYO01000022.1"/>
</dbReference>
<gene>
    <name evidence="6" type="primary">glnQ</name>
    <name evidence="6" type="ORF">AKG39_09055</name>
</gene>
<accession>A0A0L6U1U8</accession>
<dbReference type="InterPro" id="IPR017871">
    <property type="entry name" value="ABC_transporter-like_CS"/>
</dbReference>
<dbReference type="InterPro" id="IPR003439">
    <property type="entry name" value="ABC_transporter-like_ATP-bd"/>
</dbReference>
<dbReference type="SMART" id="SM00382">
    <property type="entry name" value="AAA"/>
    <property type="match status" value="1"/>
</dbReference>
<name>A0A0L6U1U8_9FIRM</name>
<dbReference type="Proteomes" id="UP000036873">
    <property type="component" value="Unassembled WGS sequence"/>
</dbReference>
<dbReference type="Pfam" id="PF00005">
    <property type="entry name" value="ABC_tran"/>
    <property type="match status" value="1"/>
</dbReference>
<dbReference type="InterPro" id="IPR027417">
    <property type="entry name" value="P-loop_NTPase"/>
</dbReference>
<keyword evidence="7" id="KW-1185">Reference proteome</keyword>
<dbReference type="PANTHER" id="PTHR43166:SF4">
    <property type="entry name" value="PHOSPHONATES IMPORT ATP-BINDING PROTEIN PHNC"/>
    <property type="match status" value="1"/>
</dbReference>
<keyword evidence="3" id="KW-0547">Nucleotide-binding</keyword>
<dbReference type="OrthoDB" id="9802264at2"/>
<protein>
    <submittedName>
        <fullName evidence="6">Glutamine ABC transporter ATP-binding protein</fullName>
    </submittedName>
</protein>
<evidence type="ECO:0000259" key="5">
    <source>
        <dbReference type="PROSITE" id="PS50893"/>
    </source>
</evidence>
<dbReference type="AlphaFoldDB" id="A0A0L6U1U8"/>
<dbReference type="STRING" id="52689.AKG39_09055"/>
<dbReference type="PROSITE" id="PS50893">
    <property type="entry name" value="ABC_TRANSPORTER_2"/>
    <property type="match status" value="1"/>
</dbReference>
<evidence type="ECO:0000313" key="6">
    <source>
        <dbReference type="EMBL" id="KNZ41775.1"/>
    </source>
</evidence>
<dbReference type="GO" id="GO:0005524">
    <property type="term" value="F:ATP binding"/>
    <property type="evidence" value="ECO:0007669"/>
    <property type="project" value="UniProtKB-KW"/>
</dbReference>